<dbReference type="InterPro" id="IPR040921">
    <property type="entry name" value="Peptidase_S66C"/>
</dbReference>
<dbReference type="InterPro" id="IPR003507">
    <property type="entry name" value="S66_fam"/>
</dbReference>
<dbReference type="Proteomes" id="UP000178603">
    <property type="component" value="Unassembled WGS sequence"/>
</dbReference>
<feature type="domain" description="LD-carboxypeptidase N-terminal" evidence="7">
    <location>
        <begin position="15"/>
        <end position="134"/>
    </location>
</feature>
<dbReference type="GO" id="GO:0006508">
    <property type="term" value="P:proteolysis"/>
    <property type="evidence" value="ECO:0007669"/>
    <property type="project" value="UniProtKB-KW"/>
</dbReference>
<keyword evidence="5" id="KW-0720">Serine protease</keyword>
<organism evidence="9 10">
    <name type="scientific">Candidatus Woesebacteria bacterium RIFCSPHIGHO2_12_FULL_41_24</name>
    <dbReference type="NCBI Taxonomy" id="1802510"/>
    <lineage>
        <taxon>Bacteria</taxon>
        <taxon>Candidatus Woeseibacteriota</taxon>
    </lineage>
</organism>
<evidence type="ECO:0000259" key="7">
    <source>
        <dbReference type="Pfam" id="PF02016"/>
    </source>
</evidence>
<proteinExistence type="inferred from homology"/>
<dbReference type="InterPro" id="IPR027478">
    <property type="entry name" value="LdcA_N"/>
</dbReference>
<evidence type="ECO:0000256" key="1">
    <source>
        <dbReference type="ARBA" id="ARBA00010233"/>
    </source>
</evidence>
<evidence type="ECO:0000256" key="6">
    <source>
        <dbReference type="PIRSR" id="PIRSR028757-1"/>
    </source>
</evidence>
<dbReference type="Pfam" id="PF02016">
    <property type="entry name" value="Peptidase_S66"/>
    <property type="match status" value="1"/>
</dbReference>
<evidence type="ECO:0000256" key="3">
    <source>
        <dbReference type="ARBA" id="ARBA00022670"/>
    </source>
</evidence>
<dbReference type="InterPro" id="IPR029062">
    <property type="entry name" value="Class_I_gatase-like"/>
</dbReference>
<dbReference type="PANTHER" id="PTHR30237:SF2">
    <property type="entry name" value="MUREIN TETRAPEPTIDE CARBOXYPEPTIDASE"/>
    <property type="match status" value="1"/>
</dbReference>
<dbReference type="Gene3D" id="3.50.30.60">
    <property type="entry name" value="LD-carboxypeptidase A C-terminal domain-like"/>
    <property type="match status" value="1"/>
</dbReference>
<keyword evidence="2" id="KW-0121">Carboxypeptidase</keyword>
<evidence type="ECO:0000313" key="9">
    <source>
        <dbReference type="EMBL" id="OGM54436.1"/>
    </source>
</evidence>
<evidence type="ECO:0000256" key="4">
    <source>
        <dbReference type="ARBA" id="ARBA00022801"/>
    </source>
</evidence>
<dbReference type="Gene3D" id="3.40.50.10740">
    <property type="entry name" value="Class I glutamine amidotransferase-like"/>
    <property type="match status" value="1"/>
</dbReference>
<protein>
    <recommendedName>
        <fullName evidence="11">LD-carboxypeptidase</fullName>
    </recommendedName>
</protein>
<dbReference type="AlphaFoldDB" id="A0A1F8ARQ9"/>
<dbReference type="SUPFAM" id="SSF141986">
    <property type="entry name" value="LD-carboxypeptidase A C-terminal domain-like"/>
    <property type="match status" value="1"/>
</dbReference>
<feature type="domain" description="LD-carboxypeptidase C-terminal" evidence="8">
    <location>
        <begin position="203"/>
        <end position="316"/>
    </location>
</feature>
<evidence type="ECO:0000313" key="10">
    <source>
        <dbReference type="Proteomes" id="UP000178603"/>
    </source>
</evidence>
<feature type="active site" description="Charge relay system" evidence="6">
    <location>
        <position position="303"/>
    </location>
</feature>
<name>A0A1F8ARQ9_9BACT</name>
<feature type="active site" description="Charge relay system" evidence="6">
    <location>
        <position position="234"/>
    </location>
</feature>
<dbReference type="EMBL" id="MGGW01000014">
    <property type="protein sequence ID" value="OGM54436.1"/>
    <property type="molecule type" value="Genomic_DNA"/>
</dbReference>
<comment type="caution">
    <text evidence="9">The sequence shown here is derived from an EMBL/GenBank/DDBJ whole genome shotgun (WGS) entry which is preliminary data.</text>
</comment>
<evidence type="ECO:0000256" key="5">
    <source>
        <dbReference type="ARBA" id="ARBA00022825"/>
    </source>
</evidence>
<keyword evidence="4" id="KW-0378">Hydrolase</keyword>
<dbReference type="InterPro" id="IPR027461">
    <property type="entry name" value="Carboxypeptidase_A_C_sf"/>
</dbReference>
<dbReference type="CDD" id="cd07062">
    <property type="entry name" value="Peptidase_S66_mccF_like"/>
    <property type="match status" value="1"/>
</dbReference>
<dbReference type="InterPro" id="IPR040449">
    <property type="entry name" value="Peptidase_S66_N"/>
</dbReference>
<feature type="active site" description="Nucleophile" evidence="6">
    <location>
        <position position="114"/>
    </location>
</feature>
<dbReference type="Pfam" id="PF17676">
    <property type="entry name" value="Peptidase_S66C"/>
    <property type="match status" value="1"/>
</dbReference>
<accession>A0A1F8ARQ9</accession>
<dbReference type="GO" id="GO:0008236">
    <property type="term" value="F:serine-type peptidase activity"/>
    <property type="evidence" value="ECO:0007669"/>
    <property type="project" value="UniProtKB-KW"/>
</dbReference>
<evidence type="ECO:0000259" key="8">
    <source>
        <dbReference type="Pfam" id="PF17676"/>
    </source>
</evidence>
<comment type="similarity">
    <text evidence="1">Belongs to the peptidase S66 family.</text>
</comment>
<dbReference type="GO" id="GO:0004180">
    <property type="term" value="F:carboxypeptidase activity"/>
    <property type="evidence" value="ECO:0007669"/>
    <property type="project" value="UniProtKB-KW"/>
</dbReference>
<gene>
    <name evidence="9" type="ORF">A3E44_00020</name>
</gene>
<keyword evidence="3" id="KW-0645">Protease</keyword>
<dbReference type="PIRSF" id="PIRSF028757">
    <property type="entry name" value="LD-carboxypeptidase"/>
    <property type="match status" value="1"/>
</dbReference>
<dbReference type="PANTHER" id="PTHR30237">
    <property type="entry name" value="MURAMOYLTETRAPEPTIDE CARBOXYPEPTIDASE"/>
    <property type="match status" value="1"/>
</dbReference>
<evidence type="ECO:0008006" key="11">
    <source>
        <dbReference type="Google" id="ProtNLM"/>
    </source>
</evidence>
<reference evidence="9 10" key="1">
    <citation type="journal article" date="2016" name="Nat. Commun.">
        <title>Thousands of microbial genomes shed light on interconnected biogeochemical processes in an aquifer system.</title>
        <authorList>
            <person name="Anantharaman K."/>
            <person name="Brown C.T."/>
            <person name="Hug L.A."/>
            <person name="Sharon I."/>
            <person name="Castelle C.J."/>
            <person name="Probst A.J."/>
            <person name="Thomas B.C."/>
            <person name="Singh A."/>
            <person name="Wilkins M.J."/>
            <person name="Karaoz U."/>
            <person name="Brodie E.L."/>
            <person name="Williams K.H."/>
            <person name="Hubbard S.S."/>
            <person name="Banfield J.F."/>
        </authorList>
    </citation>
    <scope>NUCLEOTIDE SEQUENCE [LARGE SCALE GENOMIC DNA]</scope>
</reference>
<evidence type="ECO:0000256" key="2">
    <source>
        <dbReference type="ARBA" id="ARBA00022645"/>
    </source>
</evidence>
<dbReference type="SUPFAM" id="SSF52317">
    <property type="entry name" value="Class I glutamine amidotransferase-like"/>
    <property type="match status" value="1"/>
</dbReference>
<sequence>MKIIKPPRINNGETIGVIALSIPITECKEEVIQKGYRILKNHGLKVVEHPQCRKIYGHSAGTIEDRVRAIHEFFENKEISCIMTFWGGYNSNQLLEYINYDLIKRNPKIFIGFSDTTSLLLGIYKKTGLITFMGPSVISFAKPDFFEYTWSSFSDTCVKPKKKTVIGTPKYYADDAFYLRKDDEHRKIKKNDGVRVFRVGSARGKIVAANIETLGSVIDTPYCPSFIGRILFLEGSEETNTAQLHHYLTGLRQQGVFSKIKGIVFGKFATNSGFNKADRLEDVLEDILKGLNIPVLYDVSFGHTDPIATIPIGTSCLIDTKTRKIQISRSVI</sequence>